<name>A0A0A8YS32_ARUDO</name>
<reference evidence="1" key="1">
    <citation type="submission" date="2014-09" db="EMBL/GenBank/DDBJ databases">
        <authorList>
            <person name="Magalhaes I.L.F."/>
            <person name="Oliveira U."/>
            <person name="Santos F.R."/>
            <person name="Vidigal T.H.D.A."/>
            <person name="Brescovit A.D."/>
            <person name="Santos A.J."/>
        </authorList>
    </citation>
    <scope>NUCLEOTIDE SEQUENCE</scope>
    <source>
        <tissue evidence="1">Shoot tissue taken approximately 20 cm above the soil surface</tissue>
    </source>
</reference>
<accession>A0A0A8YS32</accession>
<proteinExistence type="predicted"/>
<dbReference type="EMBL" id="GBRH01268689">
    <property type="protein sequence ID" value="JAD29206.1"/>
    <property type="molecule type" value="Transcribed_RNA"/>
</dbReference>
<sequence>MFLVFCVISNLCYILADLKMYIFIYLDLL</sequence>
<reference evidence="1" key="2">
    <citation type="journal article" date="2015" name="Data Brief">
        <title>Shoot transcriptome of the giant reed, Arundo donax.</title>
        <authorList>
            <person name="Barrero R.A."/>
            <person name="Guerrero F.D."/>
            <person name="Moolhuijzen P."/>
            <person name="Goolsby J.A."/>
            <person name="Tidwell J."/>
            <person name="Bellgard S.E."/>
            <person name="Bellgard M.I."/>
        </authorList>
    </citation>
    <scope>NUCLEOTIDE SEQUENCE</scope>
    <source>
        <tissue evidence="1">Shoot tissue taken approximately 20 cm above the soil surface</tissue>
    </source>
</reference>
<organism evidence="1">
    <name type="scientific">Arundo donax</name>
    <name type="common">Giant reed</name>
    <name type="synonym">Donax arundinaceus</name>
    <dbReference type="NCBI Taxonomy" id="35708"/>
    <lineage>
        <taxon>Eukaryota</taxon>
        <taxon>Viridiplantae</taxon>
        <taxon>Streptophyta</taxon>
        <taxon>Embryophyta</taxon>
        <taxon>Tracheophyta</taxon>
        <taxon>Spermatophyta</taxon>
        <taxon>Magnoliopsida</taxon>
        <taxon>Liliopsida</taxon>
        <taxon>Poales</taxon>
        <taxon>Poaceae</taxon>
        <taxon>PACMAD clade</taxon>
        <taxon>Arundinoideae</taxon>
        <taxon>Arundineae</taxon>
        <taxon>Arundo</taxon>
    </lineage>
</organism>
<protein>
    <submittedName>
        <fullName evidence="1">Uncharacterized protein</fullName>
    </submittedName>
</protein>
<evidence type="ECO:0000313" key="1">
    <source>
        <dbReference type="EMBL" id="JAD29206.1"/>
    </source>
</evidence>
<dbReference type="AlphaFoldDB" id="A0A0A8YS32"/>